<accession>A0A382NBH1</accession>
<dbReference type="AlphaFoldDB" id="A0A382NBH1"/>
<dbReference type="EMBL" id="UINC01099343">
    <property type="protein sequence ID" value="SVC58543.1"/>
    <property type="molecule type" value="Genomic_DNA"/>
</dbReference>
<gene>
    <name evidence="1" type="ORF">METZ01_LOCUS311397</name>
</gene>
<reference evidence="1" key="1">
    <citation type="submission" date="2018-05" db="EMBL/GenBank/DDBJ databases">
        <authorList>
            <person name="Lanie J.A."/>
            <person name="Ng W.-L."/>
            <person name="Kazmierczak K.M."/>
            <person name="Andrzejewski T.M."/>
            <person name="Davidsen T.M."/>
            <person name="Wayne K.J."/>
            <person name="Tettelin H."/>
            <person name="Glass J.I."/>
            <person name="Rusch D."/>
            <person name="Podicherti R."/>
            <person name="Tsui H.-C.T."/>
            <person name="Winkler M.E."/>
        </authorList>
    </citation>
    <scope>NUCLEOTIDE SEQUENCE</scope>
</reference>
<protein>
    <submittedName>
        <fullName evidence="1">Uncharacterized protein</fullName>
    </submittedName>
</protein>
<evidence type="ECO:0000313" key="1">
    <source>
        <dbReference type="EMBL" id="SVC58543.1"/>
    </source>
</evidence>
<name>A0A382NBH1_9ZZZZ</name>
<sequence length="49" mass="5662">MNQVKIYDRSGSLKKIISAKELKKRADMLITNPMQYRKTNRKPSSPKPA</sequence>
<proteinExistence type="predicted"/>
<organism evidence="1">
    <name type="scientific">marine metagenome</name>
    <dbReference type="NCBI Taxonomy" id="408172"/>
    <lineage>
        <taxon>unclassified sequences</taxon>
        <taxon>metagenomes</taxon>
        <taxon>ecological metagenomes</taxon>
    </lineage>
</organism>